<proteinExistence type="predicted"/>
<dbReference type="AlphaFoldDB" id="A0A7G9YTH0"/>
<reference evidence="1" key="1">
    <citation type="submission" date="2020-06" db="EMBL/GenBank/DDBJ databases">
        <title>Unique genomic features of the anaerobic methanotrophic archaea.</title>
        <authorList>
            <person name="Chadwick G.L."/>
            <person name="Skennerton C.T."/>
            <person name="Laso-Perez R."/>
            <person name="Leu A.O."/>
            <person name="Speth D.R."/>
            <person name="Yu H."/>
            <person name="Morgan-Lang C."/>
            <person name="Hatzenpichler R."/>
            <person name="Goudeau D."/>
            <person name="Malmstrom R."/>
            <person name="Brazelton W.J."/>
            <person name="Woyke T."/>
            <person name="Hallam S.J."/>
            <person name="Tyson G.W."/>
            <person name="Wegener G."/>
            <person name="Boetius A."/>
            <person name="Orphan V."/>
        </authorList>
    </citation>
    <scope>NUCLEOTIDE SEQUENCE</scope>
</reference>
<protein>
    <submittedName>
        <fullName evidence="1">Uncharacterized protein</fullName>
    </submittedName>
</protein>
<sequence>MPGSPPTNIQVNRIIDFLLTERGTVQATAAVISRAQRLFGPYLVGYPDYLSESILVEYFKQGDSYYDRFRRTLEATPGHQPCPSDGGCRFIYNRDRIQDTLSRGFIRQAIMEPTLPIV</sequence>
<dbReference type="EMBL" id="MT631466">
    <property type="protein sequence ID" value="QNO51304.1"/>
    <property type="molecule type" value="Genomic_DNA"/>
</dbReference>
<organism evidence="1">
    <name type="scientific">Candidatus Methanophagaceae archaeon ANME-1 ERB6</name>
    <dbReference type="NCBI Taxonomy" id="2759912"/>
    <lineage>
        <taxon>Archaea</taxon>
        <taxon>Methanobacteriati</taxon>
        <taxon>Methanobacteriota</taxon>
        <taxon>Stenosarchaea group</taxon>
        <taxon>Methanomicrobia</taxon>
        <taxon>Candidatus Methanophagales</taxon>
        <taxon>Candidatus Methanophagaceae</taxon>
    </lineage>
</organism>
<evidence type="ECO:0000313" key="1">
    <source>
        <dbReference type="EMBL" id="QNO51304.1"/>
    </source>
</evidence>
<gene>
    <name evidence="1" type="ORF">HDBBLJII_00001</name>
</gene>
<name>A0A7G9YTH0_9EURY</name>
<accession>A0A7G9YTH0</accession>